<dbReference type="AlphaFoldDB" id="A0A1I3Q9C8"/>
<evidence type="ECO:0000256" key="1">
    <source>
        <dbReference type="SAM" id="Phobius"/>
    </source>
</evidence>
<evidence type="ECO:0000313" key="2">
    <source>
        <dbReference type="EMBL" id="SFJ30508.1"/>
    </source>
</evidence>
<protein>
    <submittedName>
        <fullName evidence="2">Uncharacterized protein</fullName>
    </submittedName>
</protein>
<accession>A0A1I3Q9C8</accession>
<dbReference type="STRING" id="115433.SAMN05421835_104239"/>
<gene>
    <name evidence="2" type="ORF">SAMN05421835_104239</name>
</gene>
<proteinExistence type="predicted"/>
<dbReference type="Proteomes" id="UP000199025">
    <property type="component" value="Unassembled WGS sequence"/>
</dbReference>
<evidence type="ECO:0000313" key="3">
    <source>
        <dbReference type="Proteomes" id="UP000199025"/>
    </source>
</evidence>
<keyword evidence="1" id="KW-0812">Transmembrane</keyword>
<name>A0A1I3Q9C8_9PSEU</name>
<feature type="transmembrane region" description="Helical" evidence="1">
    <location>
        <begin position="20"/>
        <end position="49"/>
    </location>
</feature>
<sequence>MEAGEGRDVARLLRVLAVRAFVLAVFAALAGLTTVAMALALVGCGLLFARSR</sequence>
<dbReference type="EMBL" id="FORP01000004">
    <property type="protein sequence ID" value="SFJ30508.1"/>
    <property type="molecule type" value="Genomic_DNA"/>
</dbReference>
<keyword evidence="1" id="KW-0472">Membrane</keyword>
<keyword evidence="1" id="KW-1133">Transmembrane helix</keyword>
<reference evidence="2 3" key="1">
    <citation type="submission" date="2016-10" db="EMBL/GenBank/DDBJ databases">
        <authorList>
            <person name="de Groot N.N."/>
        </authorList>
    </citation>
    <scope>NUCLEOTIDE SEQUENCE [LARGE SCALE GENOMIC DNA]</scope>
    <source>
        <strain evidence="2 3">DSM 44468</strain>
    </source>
</reference>
<keyword evidence="3" id="KW-1185">Reference proteome</keyword>
<organism evidence="2 3">
    <name type="scientific">Amycolatopsis sacchari</name>
    <dbReference type="NCBI Taxonomy" id="115433"/>
    <lineage>
        <taxon>Bacteria</taxon>
        <taxon>Bacillati</taxon>
        <taxon>Actinomycetota</taxon>
        <taxon>Actinomycetes</taxon>
        <taxon>Pseudonocardiales</taxon>
        <taxon>Pseudonocardiaceae</taxon>
        <taxon>Amycolatopsis</taxon>
    </lineage>
</organism>
<dbReference type="RefSeq" id="WP_177228624.1">
    <property type="nucleotide sequence ID" value="NZ_CBDRCA010000014.1"/>
</dbReference>